<evidence type="ECO:0000256" key="1">
    <source>
        <dbReference type="SAM" id="MobiDB-lite"/>
    </source>
</evidence>
<dbReference type="EMBL" id="CAJOBP010037897">
    <property type="protein sequence ID" value="CAF4730766.1"/>
    <property type="molecule type" value="Genomic_DNA"/>
</dbReference>
<accession>A0A821K6A8</accession>
<name>A0A821K6A8_9BILA</name>
<reference evidence="2" key="1">
    <citation type="submission" date="2021-02" db="EMBL/GenBank/DDBJ databases">
        <authorList>
            <person name="Nowell W R."/>
        </authorList>
    </citation>
    <scope>NUCLEOTIDE SEQUENCE</scope>
</reference>
<comment type="caution">
    <text evidence="2">The sequence shown here is derived from an EMBL/GenBank/DDBJ whole genome shotgun (WGS) entry which is preliminary data.</text>
</comment>
<proteinExistence type="predicted"/>
<gene>
    <name evidence="2" type="ORF">UJA718_LOCUS37762</name>
</gene>
<feature type="non-terminal residue" evidence="2">
    <location>
        <position position="195"/>
    </location>
</feature>
<feature type="compositionally biased region" description="Polar residues" evidence="1">
    <location>
        <begin position="47"/>
        <end position="64"/>
    </location>
</feature>
<dbReference type="Proteomes" id="UP000663873">
    <property type="component" value="Unassembled WGS sequence"/>
</dbReference>
<feature type="compositionally biased region" description="Basic and acidic residues" evidence="1">
    <location>
        <begin position="1"/>
        <end position="11"/>
    </location>
</feature>
<feature type="region of interest" description="Disordered" evidence="1">
    <location>
        <begin position="1"/>
        <end position="64"/>
    </location>
</feature>
<protein>
    <submittedName>
        <fullName evidence="2">Uncharacterized protein</fullName>
    </submittedName>
</protein>
<organism evidence="2 3">
    <name type="scientific">Rotaria socialis</name>
    <dbReference type="NCBI Taxonomy" id="392032"/>
    <lineage>
        <taxon>Eukaryota</taxon>
        <taxon>Metazoa</taxon>
        <taxon>Spiralia</taxon>
        <taxon>Gnathifera</taxon>
        <taxon>Rotifera</taxon>
        <taxon>Eurotatoria</taxon>
        <taxon>Bdelloidea</taxon>
        <taxon>Philodinida</taxon>
        <taxon>Philodinidae</taxon>
        <taxon>Rotaria</taxon>
    </lineage>
</organism>
<keyword evidence="3" id="KW-1185">Reference proteome</keyword>
<evidence type="ECO:0000313" key="3">
    <source>
        <dbReference type="Proteomes" id="UP000663873"/>
    </source>
</evidence>
<sequence>TTEHGILDKSRPSTSGELSPVLENGHINSPSKKVPNLIIFDERKRSNGQPSDGISSQSQYGKTLNVPNPNTIHALPIATPVAPKAPPRPAIMTTPKSSTIASKNSSLALASPDTRPLLVVTTTNDQQKTKTIAVPNGRRLPINGRITTVSSTQQHQQAPPQPPIIKRNDQIISETMPKKTVNTRPRAALFFTTTR</sequence>
<dbReference type="AlphaFoldDB" id="A0A821K6A8"/>
<evidence type="ECO:0000313" key="2">
    <source>
        <dbReference type="EMBL" id="CAF4730766.1"/>
    </source>
</evidence>
<feature type="non-terminal residue" evidence="2">
    <location>
        <position position="1"/>
    </location>
</feature>